<dbReference type="RefSeq" id="WP_210897907.1">
    <property type="nucleotide sequence ID" value="NZ_CP071696.1"/>
</dbReference>
<keyword evidence="5" id="KW-1185">Reference proteome</keyword>
<protein>
    <submittedName>
        <fullName evidence="4">DUF1524 domain-containing protein</fullName>
    </submittedName>
</protein>
<feature type="compositionally biased region" description="Pro residues" evidence="1">
    <location>
        <begin position="405"/>
        <end position="433"/>
    </location>
</feature>
<evidence type="ECO:0000313" key="4">
    <source>
        <dbReference type="EMBL" id="QTX04377.1"/>
    </source>
</evidence>
<sequence length="475" mass="49419">MQDFPPKPAGWYPDPDAAGTRRYWNGDEWTDQREDAPPAQSMARRLLYLLKNPKRLMLAVVAFLILIVAFSNGPGAGFFVLGILGAGFGAQALFNGRPEWARIVGRKGTAMVAVAGVLVAVIGGAVGIGGASSEAVDADPAPTPTAVPISTPTPEPTVEPADPEVVTAPDAAASVVLADGSATQATALALLETLPVKGRAPKTGYDRVASFGTAWLDVDRNGCDTRNDILARDLDPHTVEGPCKVLDGTLQDPYTGKTIDFIRGNKTSLMVQIDHVVPLMNAWETGAQQLTAEQRISLANDPINLFAVDGPTNAKKGAGDAATWLPPRTQFRCTYVAHQVSVKATYGLWVTQAEHDRIARILADCPDEAAVTSGFAPVPEPAVEPVEDAGASAGSEGGSSESAPEPAPAPAPAPDPVPVPAPAPAPAPAPDPVPETVSYENCDAAREAGAAPIYEGQPGYARHLDRNGDGVGCEE</sequence>
<evidence type="ECO:0000256" key="2">
    <source>
        <dbReference type="SAM" id="Phobius"/>
    </source>
</evidence>
<dbReference type="Pfam" id="PF10708">
    <property type="entry name" value="DUF2510"/>
    <property type="match status" value="1"/>
</dbReference>
<dbReference type="PANTHER" id="PTHR24094">
    <property type="entry name" value="SECRETED PROTEIN"/>
    <property type="match status" value="1"/>
</dbReference>
<evidence type="ECO:0000259" key="3">
    <source>
        <dbReference type="SMART" id="SM00894"/>
    </source>
</evidence>
<gene>
    <name evidence="4" type="ORF">G127AT_14060</name>
</gene>
<dbReference type="InterPro" id="IPR018929">
    <property type="entry name" value="DUF2510"/>
</dbReference>
<keyword evidence="2" id="KW-0812">Transmembrane</keyword>
<dbReference type="Pfam" id="PF07510">
    <property type="entry name" value="GmrSD_C"/>
    <property type="match status" value="1"/>
</dbReference>
<keyword evidence="2" id="KW-0472">Membrane</keyword>
<feature type="transmembrane region" description="Helical" evidence="2">
    <location>
        <begin position="108"/>
        <end position="131"/>
    </location>
</feature>
<dbReference type="AlphaFoldDB" id="A0A975FM15"/>
<proteinExistence type="predicted"/>
<reference evidence="4" key="1">
    <citation type="submission" date="2021-03" db="EMBL/GenBank/DDBJ databases">
        <title>Agromyces archimandritus sp. nov., isolated from the cockroach Archimandrita tessellata.</title>
        <authorList>
            <person name="Guzman J."/>
            <person name="Ortuzar M."/>
            <person name="Poehlein A."/>
            <person name="Daniel R."/>
            <person name="Trujillo M."/>
            <person name="Vilcinskas A."/>
        </authorList>
    </citation>
    <scope>NUCLEOTIDE SEQUENCE</scope>
    <source>
        <strain evidence="4">G127AT</strain>
    </source>
</reference>
<dbReference type="Proteomes" id="UP000671914">
    <property type="component" value="Chromosome"/>
</dbReference>
<dbReference type="Pfam" id="PF05901">
    <property type="entry name" value="Excalibur"/>
    <property type="match status" value="1"/>
</dbReference>
<feature type="region of interest" description="Disordered" evidence="1">
    <location>
        <begin position="372"/>
        <end position="475"/>
    </location>
</feature>
<dbReference type="EMBL" id="CP071696">
    <property type="protein sequence ID" value="QTX04377.1"/>
    <property type="molecule type" value="Genomic_DNA"/>
</dbReference>
<dbReference type="KEGG" id="aarc:G127AT_14060"/>
<feature type="compositionally biased region" description="Low complexity" evidence="1">
    <location>
        <begin position="381"/>
        <end position="404"/>
    </location>
</feature>
<evidence type="ECO:0000313" key="5">
    <source>
        <dbReference type="Proteomes" id="UP000671914"/>
    </source>
</evidence>
<feature type="transmembrane region" description="Helical" evidence="2">
    <location>
        <begin position="55"/>
        <end position="72"/>
    </location>
</feature>
<evidence type="ECO:0000256" key="1">
    <source>
        <dbReference type="SAM" id="MobiDB-lite"/>
    </source>
</evidence>
<dbReference type="SMART" id="SM00894">
    <property type="entry name" value="Excalibur"/>
    <property type="match status" value="1"/>
</dbReference>
<dbReference type="PANTHER" id="PTHR24094:SF15">
    <property type="entry name" value="AMP-DEPENDENT SYNTHETASE_LIGASE DOMAIN-CONTAINING PROTEIN-RELATED"/>
    <property type="match status" value="1"/>
</dbReference>
<feature type="domain" description="Excalibur calcium-binding" evidence="3">
    <location>
        <begin position="438"/>
        <end position="474"/>
    </location>
</feature>
<accession>A0A975FM15</accession>
<dbReference type="InterPro" id="IPR008613">
    <property type="entry name" value="Excalibur_Ca-bd_domain"/>
</dbReference>
<name>A0A975FM15_9MICO</name>
<dbReference type="InterPro" id="IPR011089">
    <property type="entry name" value="GmrSD_C"/>
</dbReference>
<organism evidence="4 5">
    <name type="scientific">Agromyces archimandritae</name>
    <dbReference type="NCBI Taxonomy" id="2781962"/>
    <lineage>
        <taxon>Bacteria</taxon>
        <taxon>Bacillati</taxon>
        <taxon>Actinomycetota</taxon>
        <taxon>Actinomycetes</taxon>
        <taxon>Micrococcales</taxon>
        <taxon>Microbacteriaceae</taxon>
        <taxon>Agromyces</taxon>
    </lineage>
</organism>
<keyword evidence="2" id="KW-1133">Transmembrane helix</keyword>